<dbReference type="Pfam" id="PF00313">
    <property type="entry name" value="CSD"/>
    <property type="match status" value="1"/>
</dbReference>
<dbReference type="InterPro" id="IPR019844">
    <property type="entry name" value="CSD_CS"/>
</dbReference>
<dbReference type="SUPFAM" id="SSF56801">
    <property type="entry name" value="Acetyl-CoA synthetase-like"/>
    <property type="match status" value="1"/>
</dbReference>
<feature type="domain" description="CSD" evidence="1">
    <location>
        <begin position="342"/>
        <end position="407"/>
    </location>
</feature>
<reference evidence="2" key="1">
    <citation type="submission" date="2021-11" db="EMBL/GenBank/DDBJ databases">
        <authorList>
            <consortium name="Genoscope - CEA"/>
            <person name="William W."/>
        </authorList>
    </citation>
    <scope>NUCLEOTIDE SEQUENCE</scope>
</reference>
<dbReference type="InterPro" id="IPR012340">
    <property type="entry name" value="NA-bd_OB-fold"/>
</dbReference>
<dbReference type="InterPro" id="IPR002059">
    <property type="entry name" value="CSP_DNA-bd"/>
</dbReference>
<comment type="caution">
    <text evidence="2">The sequence shown here is derived from an EMBL/GenBank/DDBJ whole genome shotgun (WGS) entry which is preliminary data.</text>
</comment>
<dbReference type="PROSITE" id="PS51857">
    <property type="entry name" value="CSD_2"/>
    <property type="match status" value="1"/>
</dbReference>
<dbReference type="OrthoDB" id="10253115at2759"/>
<dbReference type="GO" id="GO:0003676">
    <property type="term" value="F:nucleic acid binding"/>
    <property type="evidence" value="ECO:0007669"/>
    <property type="project" value="InterPro"/>
</dbReference>
<dbReference type="Gene3D" id="2.40.50.140">
    <property type="entry name" value="Nucleic acid-binding proteins"/>
    <property type="match status" value="1"/>
</dbReference>
<dbReference type="Gene3D" id="3.40.50.12780">
    <property type="entry name" value="N-terminal domain of ligase-like"/>
    <property type="match status" value="1"/>
</dbReference>
<dbReference type="EMBL" id="CAKKNE010000002">
    <property type="protein sequence ID" value="CAH0369556.1"/>
    <property type="molecule type" value="Genomic_DNA"/>
</dbReference>
<dbReference type="SUPFAM" id="SSF50249">
    <property type="entry name" value="Nucleic acid-binding proteins"/>
    <property type="match status" value="1"/>
</dbReference>
<proteinExistence type="predicted"/>
<dbReference type="PANTHER" id="PTHR46565:SF20">
    <property type="entry name" value="COLD SHOCK DOMAIN-CONTAINING PROTEIN 4"/>
    <property type="match status" value="1"/>
</dbReference>
<sequence length="425" mass="44341">MALYRLAQAAAKRWPTAVALSSQTEALTLDFGTLERRAAATAAVLQSKGLEAGQVLVSDLQNTSQNLVVQLACSSLGVACLSRRPARGRQNDARTPSTRYIAHPESHADGTAKNDAALAKLTSTLDVGGILCTDAPNDGHVAHGVSLILPAADLHQESMGREGETVSGGAHDNHAFYNSTSPLTNDTIDELAEDAVRHLELTPSDTACVSITLSHAFGIGSAAAACLASGASISLPNVDGLHGCGVPSDRAAATLLALEDGATVLYADTHTLKALPEEVNLPQLRTGVCKVSSGADFLERSSSLGATALWTLGKRQEDEPMSRTDALDKGAARKASHDAGARLSGVVKWFDRPKGYGFISPATGGKDIFVHQTQVHAPGFRSLAPGEEVEYVVGELNGRTHAVEVTGPGGAFVKGTPRPKEEEVY</sequence>
<dbReference type="AlphaFoldDB" id="A0A8J2SKU9"/>
<organism evidence="2 3">
    <name type="scientific">Pelagomonas calceolata</name>
    <dbReference type="NCBI Taxonomy" id="35677"/>
    <lineage>
        <taxon>Eukaryota</taxon>
        <taxon>Sar</taxon>
        <taxon>Stramenopiles</taxon>
        <taxon>Ochrophyta</taxon>
        <taxon>Pelagophyceae</taxon>
        <taxon>Pelagomonadales</taxon>
        <taxon>Pelagomonadaceae</taxon>
        <taxon>Pelagomonas</taxon>
    </lineage>
</organism>
<protein>
    <recommendedName>
        <fullName evidence="1">CSD domain-containing protein</fullName>
    </recommendedName>
</protein>
<keyword evidence="3" id="KW-1185">Reference proteome</keyword>
<dbReference type="Proteomes" id="UP000789595">
    <property type="component" value="Unassembled WGS sequence"/>
</dbReference>
<dbReference type="PROSITE" id="PS00352">
    <property type="entry name" value="CSD_1"/>
    <property type="match status" value="1"/>
</dbReference>
<name>A0A8J2SKU9_9STRA</name>
<evidence type="ECO:0000313" key="3">
    <source>
        <dbReference type="Proteomes" id="UP000789595"/>
    </source>
</evidence>
<dbReference type="SMART" id="SM00357">
    <property type="entry name" value="CSP"/>
    <property type="match status" value="1"/>
</dbReference>
<dbReference type="PANTHER" id="PTHR46565">
    <property type="entry name" value="COLD SHOCK DOMAIN PROTEIN 2"/>
    <property type="match status" value="1"/>
</dbReference>
<dbReference type="CDD" id="cd04458">
    <property type="entry name" value="CSP_CDS"/>
    <property type="match status" value="1"/>
</dbReference>
<dbReference type="InterPro" id="IPR011129">
    <property type="entry name" value="CSD"/>
</dbReference>
<evidence type="ECO:0000259" key="1">
    <source>
        <dbReference type="PROSITE" id="PS51857"/>
    </source>
</evidence>
<dbReference type="PRINTS" id="PR00050">
    <property type="entry name" value="COLDSHOCK"/>
</dbReference>
<evidence type="ECO:0000313" key="2">
    <source>
        <dbReference type="EMBL" id="CAH0369556.1"/>
    </source>
</evidence>
<gene>
    <name evidence="2" type="ORF">PECAL_2P26830</name>
</gene>
<dbReference type="InterPro" id="IPR042099">
    <property type="entry name" value="ANL_N_sf"/>
</dbReference>
<accession>A0A8J2SKU9</accession>